<feature type="region of interest" description="Disordered" evidence="1">
    <location>
        <begin position="256"/>
        <end position="276"/>
    </location>
</feature>
<evidence type="ECO:0008006" key="4">
    <source>
        <dbReference type="Google" id="ProtNLM"/>
    </source>
</evidence>
<organism evidence="2 3">
    <name type="scientific">Parthenolecanium corni</name>
    <dbReference type="NCBI Taxonomy" id="536013"/>
    <lineage>
        <taxon>Eukaryota</taxon>
        <taxon>Metazoa</taxon>
        <taxon>Ecdysozoa</taxon>
        <taxon>Arthropoda</taxon>
        <taxon>Hexapoda</taxon>
        <taxon>Insecta</taxon>
        <taxon>Pterygota</taxon>
        <taxon>Neoptera</taxon>
        <taxon>Paraneoptera</taxon>
        <taxon>Hemiptera</taxon>
        <taxon>Sternorrhyncha</taxon>
        <taxon>Coccoidea</taxon>
        <taxon>Coccidae</taxon>
        <taxon>Parthenolecanium</taxon>
    </lineage>
</organism>
<dbReference type="PANTHER" id="PTHR17604:SF7">
    <property type="entry name" value="TONDU-DOMAIN-CONTAINING GROWTH INHIBITOR, ISOFORM A"/>
    <property type="match status" value="1"/>
</dbReference>
<evidence type="ECO:0000256" key="1">
    <source>
        <dbReference type="SAM" id="MobiDB-lite"/>
    </source>
</evidence>
<feature type="compositionally biased region" description="Basic and acidic residues" evidence="1">
    <location>
        <begin position="119"/>
        <end position="131"/>
    </location>
</feature>
<keyword evidence="3" id="KW-1185">Reference proteome</keyword>
<evidence type="ECO:0000313" key="3">
    <source>
        <dbReference type="Proteomes" id="UP001367676"/>
    </source>
</evidence>
<proteinExistence type="predicted"/>
<sequence length="276" mass="30809">MEAAESPLDVLSRAAVMIQRNVLPPPSYDEARSLTQQQNQKLQKKCLAMDLTNDNNETTISVSSVYDKSNNSSGKWKRGKKYPHKTPIAASVCDSSVSEYKSSIRLNGKSSENGSEPLDMSKRPTTKDRGEPPSYFQSILCSNYGRRLPDVSGSVFPSSTESKCTSPVDDDKETMCDQVINEHFRRSLGRDYMNVFSSSRAANKDEKVEEFSQSTLSKTHSEDEVDSSTVTQSVSPSALSVDDHFAKALGDTWIKLQQKEKRQTKNQNRKRTTAED</sequence>
<comment type="caution">
    <text evidence="2">The sequence shown here is derived from an EMBL/GenBank/DDBJ whole genome shotgun (WGS) entry which is preliminary data.</text>
</comment>
<name>A0AAN9U2W9_9HEMI</name>
<feature type="region of interest" description="Disordered" evidence="1">
    <location>
        <begin position="152"/>
        <end position="171"/>
    </location>
</feature>
<protein>
    <recommendedName>
        <fullName evidence="4">Transcription cofactor vestigial-like protein 4</fullName>
    </recommendedName>
</protein>
<dbReference type="GO" id="GO:0001223">
    <property type="term" value="F:transcription coactivator binding"/>
    <property type="evidence" value="ECO:0007669"/>
    <property type="project" value="TreeGrafter"/>
</dbReference>
<gene>
    <name evidence="2" type="ORF">V9T40_003682</name>
</gene>
<accession>A0AAN9U2W9</accession>
<feature type="compositionally biased region" description="Polar residues" evidence="1">
    <location>
        <begin position="227"/>
        <end position="238"/>
    </location>
</feature>
<dbReference type="EMBL" id="JBBCAQ010000006">
    <property type="protein sequence ID" value="KAK7603683.1"/>
    <property type="molecule type" value="Genomic_DNA"/>
</dbReference>
<reference evidence="2 3" key="1">
    <citation type="submission" date="2024-03" db="EMBL/GenBank/DDBJ databases">
        <title>Adaptation during the transition from Ophiocordyceps entomopathogen to insect associate is accompanied by gene loss and intensified selection.</title>
        <authorList>
            <person name="Ward C.M."/>
            <person name="Onetto C.A."/>
            <person name="Borneman A.R."/>
        </authorList>
    </citation>
    <scope>NUCLEOTIDE SEQUENCE [LARGE SCALE GENOMIC DNA]</scope>
    <source>
        <strain evidence="2">AWRI1</strain>
        <tissue evidence="2">Single Adult Female</tissue>
    </source>
</reference>
<feature type="region of interest" description="Disordered" evidence="1">
    <location>
        <begin position="104"/>
        <end position="134"/>
    </location>
</feature>
<feature type="compositionally biased region" description="Polar residues" evidence="1">
    <location>
        <begin position="155"/>
        <end position="165"/>
    </location>
</feature>
<dbReference type="Proteomes" id="UP001367676">
    <property type="component" value="Unassembled WGS sequence"/>
</dbReference>
<dbReference type="SMART" id="SM00711">
    <property type="entry name" value="TDU"/>
    <property type="match status" value="2"/>
</dbReference>
<feature type="compositionally biased region" description="Polar residues" evidence="1">
    <location>
        <begin position="104"/>
        <end position="114"/>
    </location>
</feature>
<dbReference type="GO" id="GO:0045892">
    <property type="term" value="P:negative regulation of DNA-templated transcription"/>
    <property type="evidence" value="ECO:0007669"/>
    <property type="project" value="TreeGrafter"/>
</dbReference>
<evidence type="ECO:0000313" key="2">
    <source>
        <dbReference type="EMBL" id="KAK7603683.1"/>
    </source>
</evidence>
<dbReference type="InterPro" id="IPR006627">
    <property type="entry name" value="TDU_repeat"/>
</dbReference>
<dbReference type="Pfam" id="PF15245">
    <property type="entry name" value="VGLL4"/>
    <property type="match status" value="1"/>
</dbReference>
<dbReference type="InterPro" id="IPR028184">
    <property type="entry name" value="VGLL4"/>
</dbReference>
<dbReference type="AlphaFoldDB" id="A0AAN9U2W9"/>
<feature type="region of interest" description="Disordered" evidence="1">
    <location>
        <begin position="201"/>
        <end position="240"/>
    </location>
</feature>
<feature type="compositionally biased region" description="Basic residues" evidence="1">
    <location>
        <begin position="264"/>
        <end position="276"/>
    </location>
</feature>
<dbReference type="PANTHER" id="PTHR17604">
    <property type="entry name" value="TRANSCRIPTION COFACTOR VESTIGIAL-LIKE PROTEIN 4"/>
    <property type="match status" value="1"/>
</dbReference>